<sequence>MALRTKRPRSEIEGSSHPSSSSTFLAKWHFVSQQTKDLYSQNISRRLIPIKRAVIMKDLKPYVLEHILASSGLDVFNSFEFNKSLPYGALIKELAHQGTYDFSPPWLDALEALSKKVFRAMKTKRFHQWIYWFQGVYVL</sequence>
<gene>
    <name evidence="2" type="ORF">FRX31_024917</name>
</gene>
<reference evidence="2 3" key="1">
    <citation type="submission" date="2020-06" db="EMBL/GenBank/DDBJ databases">
        <title>Transcriptomic and genomic resources for Thalictrum thalictroides and T. hernandezii: Facilitating candidate gene discovery in an emerging model plant lineage.</title>
        <authorList>
            <person name="Arias T."/>
            <person name="Riano-Pachon D.M."/>
            <person name="Di Stilio V.S."/>
        </authorList>
    </citation>
    <scope>NUCLEOTIDE SEQUENCE [LARGE SCALE GENOMIC DNA]</scope>
    <source>
        <strain evidence="3">cv. WT478/WT964</strain>
        <tissue evidence="2">Leaves</tissue>
    </source>
</reference>
<comment type="caution">
    <text evidence="2">The sequence shown here is derived from an EMBL/GenBank/DDBJ whole genome shotgun (WGS) entry which is preliminary data.</text>
</comment>
<keyword evidence="3" id="KW-1185">Reference proteome</keyword>
<dbReference type="Proteomes" id="UP000554482">
    <property type="component" value="Unassembled WGS sequence"/>
</dbReference>
<organism evidence="2 3">
    <name type="scientific">Thalictrum thalictroides</name>
    <name type="common">Rue-anemone</name>
    <name type="synonym">Anemone thalictroides</name>
    <dbReference type="NCBI Taxonomy" id="46969"/>
    <lineage>
        <taxon>Eukaryota</taxon>
        <taxon>Viridiplantae</taxon>
        <taxon>Streptophyta</taxon>
        <taxon>Embryophyta</taxon>
        <taxon>Tracheophyta</taxon>
        <taxon>Spermatophyta</taxon>
        <taxon>Magnoliopsida</taxon>
        <taxon>Ranunculales</taxon>
        <taxon>Ranunculaceae</taxon>
        <taxon>Thalictroideae</taxon>
        <taxon>Thalictrum</taxon>
    </lineage>
</organism>
<dbReference type="EMBL" id="JABWDY010030632">
    <property type="protein sequence ID" value="KAF5185496.1"/>
    <property type="molecule type" value="Genomic_DNA"/>
</dbReference>
<proteinExistence type="predicted"/>
<accession>A0A7J6VK53</accession>
<evidence type="ECO:0000313" key="3">
    <source>
        <dbReference type="Proteomes" id="UP000554482"/>
    </source>
</evidence>
<evidence type="ECO:0000256" key="1">
    <source>
        <dbReference type="SAM" id="MobiDB-lite"/>
    </source>
</evidence>
<feature type="region of interest" description="Disordered" evidence="1">
    <location>
        <begin position="1"/>
        <end position="22"/>
    </location>
</feature>
<dbReference type="AlphaFoldDB" id="A0A7J6VK53"/>
<name>A0A7J6VK53_THATH</name>
<evidence type="ECO:0000313" key="2">
    <source>
        <dbReference type="EMBL" id="KAF5185496.1"/>
    </source>
</evidence>
<protein>
    <submittedName>
        <fullName evidence="2">Uncharacterized protein</fullName>
    </submittedName>
</protein>